<evidence type="ECO:0000313" key="2">
    <source>
        <dbReference type="EMBL" id="MDZ5473512.1"/>
    </source>
</evidence>
<proteinExistence type="predicted"/>
<comment type="caution">
    <text evidence="2">The sequence shown here is derived from an EMBL/GenBank/DDBJ whole genome shotgun (WGS) entry which is preliminary data.</text>
</comment>
<accession>A0ABU5J2D4</accession>
<name>A0ABU5J2D4_9BACI</name>
<dbReference type="RefSeq" id="WP_322447807.1">
    <property type="nucleotide sequence ID" value="NZ_JAXOFX010000014.1"/>
</dbReference>
<keyword evidence="3" id="KW-1185">Reference proteome</keyword>
<evidence type="ECO:0000256" key="1">
    <source>
        <dbReference type="SAM" id="Phobius"/>
    </source>
</evidence>
<dbReference type="EMBL" id="JAXOFX010000014">
    <property type="protein sequence ID" value="MDZ5473512.1"/>
    <property type="molecule type" value="Genomic_DNA"/>
</dbReference>
<evidence type="ECO:0000313" key="3">
    <source>
        <dbReference type="Proteomes" id="UP001290455"/>
    </source>
</evidence>
<keyword evidence="1" id="KW-0472">Membrane</keyword>
<protein>
    <submittedName>
        <fullName evidence="2">Uncharacterized protein</fullName>
    </submittedName>
</protein>
<keyword evidence="1" id="KW-1133">Transmembrane helix</keyword>
<sequence>MKKKYILLIVGIIVILSTMVVLDMQKIKREEKPPLPIVSVGDKNIPVIYNLYNWHNGNKELNNERPATTKVEPFNDLLVQFPEEEEPDELTIEITNGESYYLEYLDAIVKNNRMKLPVYPTTVQLSILAKWKDKGEASYRVAVDIKKETSYQNWLSPSEDGYGLLIIQPENESSSFDIPSHISEKVLMFEEINAQSIEKVQADYPDLNIQSLPTFIALDHKKILLSTNQKGEFTHFLDSLK</sequence>
<feature type="transmembrane region" description="Helical" evidence="1">
    <location>
        <begin position="6"/>
        <end position="22"/>
    </location>
</feature>
<organism evidence="2 3">
    <name type="scientific">Robertmurraya mangrovi</name>
    <dbReference type="NCBI Taxonomy" id="3098077"/>
    <lineage>
        <taxon>Bacteria</taxon>
        <taxon>Bacillati</taxon>
        <taxon>Bacillota</taxon>
        <taxon>Bacilli</taxon>
        <taxon>Bacillales</taxon>
        <taxon>Bacillaceae</taxon>
        <taxon>Robertmurraya</taxon>
    </lineage>
</organism>
<dbReference type="Proteomes" id="UP001290455">
    <property type="component" value="Unassembled WGS sequence"/>
</dbReference>
<reference evidence="2 3" key="1">
    <citation type="submission" date="2023-11" db="EMBL/GenBank/DDBJ databases">
        <title>Bacillus jintuensis, isolated from a mudflat on the Beibu Gulf coast.</title>
        <authorList>
            <person name="Li M."/>
        </authorList>
    </citation>
    <scope>NUCLEOTIDE SEQUENCE [LARGE SCALE GENOMIC DNA]</scope>
    <source>
        <strain evidence="2 3">31A1R</strain>
    </source>
</reference>
<keyword evidence="1" id="KW-0812">Transmembrane</keyword>
<gene>
    <name evidence="2" type="ORF">SM124_17495</name>
</gene>